<evidence type="ECO:0000256" key="1">
    <source>
        <dbReference type="ARBA" id="ARBA00001936"/>
    </source>
</evidence>
<dbReference type="PROSITE" id="PS51192">
    <property type="entry name" value="HELICASE_ATP_BIND_1"/>
    <property type="match status" value="1"/>
</dbReference>
<dbReference type="Pfam" id="PF03368">
    <property type="entry name" value="Dicer_dimer"/>
    <property type="match status" value="1"/>
</dbReference>
<dbReference type="Gene3D" id="3.30.160.380">
    <property type="entry name" value="Dicer dimerisation domain"/>
    <property type="match status" value="1"/>
</dbReference>
<dbReference type="GO" id="GO:0046872">
    <property type="term" value="F:metal ion binding"/>
    <property type="evidence" value="ECO:0007669"/>
    <property type="project" value="UniProtKB-KW"/>
</dbReference>
<dbReference type="InterPro" id="IPR003100">
    <property type="entry name" value="PAZ_dom"/>
</dbReference>
<dbReference type="PANTHER" id="PTHR14950:SF70">
    <property type="entry name" value="ENDORIBONUCLEASE DICER HOMOLOG 2"/>
    <property type="match status" value="1"/>
</dbReference>
<evidence type="ECO:0000256" key="14">
    <source>
        <dbReference type="ARBA" id="ARBA00056187"/>
    </source>
</evidence>
<dbReference type="SMART" id="SM00949">
    <property type="entry name" value="PAZ"/>
    <property type="match status" value="1"/>
</dbReference>
<dbReference type="Pfam" id="PF00035">
    <property type="entry name" value="dsrm"/>
    <property type="match status" value="1"/>
</dbReference>
<feature type="domain" description="RNase III" evidence="18">
    <location>
        <begin position="821"/>
        <end position="953"/>
    </location>
</feature>
<feature type="domain" description="DRBM" evidence="17">
    <location>
        <begin position="1163"/>
        <end position="1229"/>
    </location>
</feature>
<dbReference type="PROSITE" id="PS50821">
    <property type="entry name" value="PAZ"/>
    <property type="match status" value="1"/>
</dbReference>
<dbReference type="InterPro" id="IPR027417">
    <property type="entry name" value="P-loop_NTPase"/>
</dbReference>
<dbReference type="GO" id="GO:0004525">
    <property type="term" value="F:ribonuclease III activity"/>
    <property type="evidence" value="ECO:0007669"/>
    <property type="project" value="InterPro"/>
</dbReference>
<dbReference type="Gramene" id="OGLUM03G25230.6">
    <property type="protein sequence ID" value="OGLUM03G25230.6"/>
    <property type="gene ID" value="OGLUM03G25230"/>
</dbReference>
<dbReference type="InterPro" id="IPR005034">
    <property type="entry name" value="Dicer_dimerisation"/>
</dbReference>
<evidence type="ECO:0000256" key="7">
    <source>
        <dbReference type="ARBA" id="ARBA00022759"/>
    </source>
</evidence>
<evidence type="ECO:0000256" key="16">
    <source>
        <dbReference type="SAM" id="MobiDB-lite"/>
    </source>
</evidence>
<keyword evidence="9" id="KW-0347">Helicase</keyword>
<evidence type="ECO:0000256" key="9">
    <source>
        <dbReference type="ARBA" id="ARBA00022806"/>
    </source>
</evidence>
<dbReference type="Gene3D" id="3.40.50.300">
    <property type="entry name" value="P-loop containing nucleotide triphosphate hydrolases"/>
    <property type="match status" value="1"/>
</dbReference>
<reference evidence="22" key="1">
    <citation type="submission" date="2015-04" db="UniProtKB">
        <authorList>
            <consortium name="EnsemblPlants"/>
        </authorList>
    </citation>
    <scope>IDENTIFICATION</scope>
</reference>
<evidence type="ECO:0000256" key="5">
    <source>
        <dbReference type="ARBA" id="ARBA00022737"/>
    </source>
</evidence>
<dbReference type="FunFam" id="1.10.1520.10:FF:000004">
    <property type="entry name" value="Endoribonuclease dicer-like 1"/>
    <property type="match status" value="1"/>
</dbReference>
<dbReference type="SMART" id="SM00487">
    <property type="entry name" value="DEXDc"/>
    <property type="match status" value="1"/>
</dbReference>
<dbReference type="FunFam" id="2.170.260.10:FF:000007">
    <property type="entry name" value="Dicer-like 105"/>
    <property type="match status" value="1"/>
</dbReference>
<evidence type="ECO:0000259" key="21">
    <source>
        <dbReference type="PROSITE" id="PS51327"/>
    </source>
</evidence>
<dbReference type="SUPFAM" id="SSF52540">
    <property type="entry name" value="P-loop containing nucleoside triphosphate hydrolases"/>
    <property type="match status" value="1"/>
</dbReference>
<dbReference type="InterPro" id="IPR011545">
    <property type="entry name" value="DEAD/DEAH_box_helicase_dom"/>
</dbReference>
<evidence type="ECO:0000256" key="13">
    <source>
        <dbReference type="ARBA" id="ARBA00023211"/>
    </source>
</evidence>
<keyword evidence="10" id="KW-0067">ATP-binding</keyword>
<dbReference type="FunFam" id="3.30.160.380:FF:000001">
    <property type="entry name" value="Endoribonuclease dicer-like 1"/>
    <property type="match status" value="1"/>
</dbReference>
<evidence type="ECO:0000256" key="6">
    <source>
        <dbReference type="ARBA" id="ARBA00022741"/>
    </source>
</evidence>
<dbReference type="PROSITE" id="PS00517">
    <property type="entry name" value="RNASE_3_1"/>
    <property type="match status" value="1"/>
</dbReference>
<keyword evidence="4" id="KW-0479">Metal-binding</keyword>
<dbReference type="SMART" id="SM00358">
    <property type="entry name" value="DSRM"/>
    <property type="match status" value="1"/>
</dbReference>
<dbReference type="Pfam" id="PF00636">
    <property type="entry name" value="Ribonuclease_3"/>
    <property type="match status" value="2"/>
</dbReference>
<keyword evidence="11" id="KW-0460">Magnesium</keyword>
<accession>A0A0D9ZA08</accession>
<dbReference type="Proteomes" id="UP000026961">
    <property type="component" value="Chromosome 3"/>
</dbReference>
<keyword evidence="13" id="KW-0464">Manganese</keyword>
<evidence type="ECO:0000259" key="17">
    <source>
        <dbReference type="PROSITE" id="PS50137"/>
    </source>
</evidence>
<name>A0A0D9ZA08_9ORYZ</name>
<reference evidence="22" key="2">
    <citation type="submission" date="2018-05" db="EMBL/GenBank/DDBJ databases">
        <title>OgluRS3 (Oryza glumaepatula Reference Sequence Version 3).</title>
        <authorList>
            <person name="Zhang J."/>
            <person name="Kudrna D."/>
            <person name="Lee S."/>
            <person name="Talag J."/>
            <person name="Welchert J."/>
            <person name="Wing R.A."/>
        </authorList>
    </citation>
    <scope>NUCLEOTIDE SEQUENCE [LARGE SCALE GENOMIC DNA]</scope>
</reference>
<comment type="function">
    <text evidence="14">Probably involved in the RNA silencing pathway. May cleave double-stranded RNA to produce short 21-24 nucleotides (nt) RNAs which target the selective destruction of complementary RNAs.</text>
</comment>
<protein>
    <submittedName>
        <fullName evidence="22">Uncharacterized protein</fullName>
    </submittedName>
</protein>
<dbReference type="SUPFAM" id="SSF54768">
    <property type="entry name" value="dsRNA-binding domain-like"/>
    <property type="match status" value="1"/>
</dbReference>
<proteinExistence type="predicted"/>
<evidence type="ECO:0000256" key="11">
    <source>
        <dbReference type="ARBA" id="ARBA00022842"/>
    </source>
</evidence>
<dbReference type="Pfam" id="PF00270">
    <property type="entry name" value="DEAD"/>
    <property type="match status" value="1"/>
</dbReference>
<dbReference type="EnsemblPlants" id="OGLUM03G25230.6">
    <property type="protein sequence ID" value="OGLUM03G25230.6"/>
    <property type="gene ID" value="OGLUM03G25230"/>
</dbReference>
<keyword evidence="5" id="KW-0677">Repeat</keyword>
<keyword evidence="23" id="KW-1185">Reference proteome</keyword>
<dbReference type="GO" id="GO:0004386">
    <property type="term" value="F:helicase activity"/>
    <property type="evidence" value="ECO:0007669"/>
    <property type="project" value="UniProtKB-KW"/>
</dbReference>
<dbReference type="GO" id="GO:0003723">
    <property type="term" value="F:RNA binding"/>
    <property type="evidence" value="ECO:0007669"/>
    <property type="project" value="UniProtKB-UniRule"/>
</dbReference>
<comment type="cofactor">
    <cofactor evidence="1">
        <name>Mn(2+)</name>
        <dbReference type="ChEBI" id="CHEBI:29035"/>
    </cofactor>
</comment>
<dbReference type="FunFam" id="3.40.50.300:FF:000705">
    <property type="entry name" value="Endoribonuclease dicer-like protein"/>
    <property type="match status" value="1"/>
</dbReference>
<dbReference type="GO" id="GO:0005524">
    <property type="term" value="F:ATP binding"/>
    <property type="evidence" value="ECO:0007669"/>
    <property type="project" value="UniProtKB-KW"/>
</dbReference>
<evidence type="ECO:0000256" key="4">
    <source>
        <dbReference type="ARBA" id="ARBA00022723"/>
    </source>
</evidence>
<dbReference type="PROSITE" id="PS50142">
    <property type="entry name" value="RNASE_3_2"/>
    <property type="match status" value="2"/>
</dbReference>
<dbReference type="InterPro" id="IPR036389">
    <property type="entry name" value="RNase_III_sf"/>
</dbReference>
<dbReference type="PROSITE" id="PS50137">
    <property type="entry name" value="DS_RBD"/>
    <property type="match status" value="1"/>
</dbReference>
<evidence type="ECO:0000256" key="3">
    <source>
        <dbReference type="ARBA" id="ARBA00022722"/>
    </source>
</evidence>
<dbReference type="GO" id="GO:0010267">
    <property type="term" value="P:ta-siRNA processing"/>
    <property type="evidence" value="ECO:0007669"/>
    <property type="project" value="UniProtKB-ARBA"/>
</dbReference>
<evidence type="ECO:0000313" key="23">
    <source>
        <dbReference type="Proteomes" id="UP000026961"/>
    </source>
</evidence>
<feature type="domain" description="PAZ" evidence="19">
    <location>
        <begin position="656"/>
        <end position="774"/>
    </location>
</feature>
<dbReference type="SUPFAM" id="SSF69065">
    <property type="entry name" value="RNase III domain-like"/>
    <property type="match status" value="2"/>
</dbReference>
<dbReference type="Gene3D" id="3.30.160.20">
    <property type="match status" value="1"/>
</dbReference>
<dbReference type="InterPro" id="IPR038248">
    <property type="entry name" value="Dicer_dimer_sf"/>
</dbReference>
<feature type="domain" description="Dicer dsRNA-binding fold" evidence="21">
    <location>
        <begin position="451"/>
        <end position="537"/>
    </location>
</feature>
<evidence type="ECO:0000256" key="2">
    <source>
        <dbReference type="ARBA" id="ARBA00001946"/>
    </source>
</evidence>
<dbReference type="FunFam" id="1.10.1520.10:FF:000013">
    <property type="entry name" value="Endoribonuclease Dicer homolog 2"/>
    <property type="match status" value="1"/>
</dbReference>
<dbReference type="AlphaFoldDB" id="A0A0D9ZA08"/>
<keyword evidence="3" id="KW-0540">Nuclease</keyword>
<dbReference type="SMART" id="SM00535">
    <property type="entry name" value="RIBOc"/>
    <property type="match status" value="2"/>
</dbReference>
<evidence type="ECO:0000256" key="8">
    <source>
        <dbReference type="ARBA" id="ARBA00022801"/>
    </source>
</evidence>
<dbReference type="InterPro" id="IPR014001">
    <property type="entry name" value="Helicase_ATP-bd"/>
</dbReference>
<dbReference type="Pfam" id="PF02170">
    <property type="entry name" value="PAZ"/>
    <property type="match status" value="1"/>
</dbReference>
<dbReference type="GO" id="GO:0005737">
    <property type="term" value="C:cytoplasm"/>
    <property type="evidence" value="ECO:0007669"/>
    <property type="project" value="TreeGrafter"/>
</dbReference>
<evidence type="ECO:0000313" key="22">
    <source>
        <dbReference type="EnsemblPlants" id="OGLUM03G25230.6"/>
    </source>
</evidence>
<dbReference type="InterPro" id="IPR000999">
    <property type="entry name" value="RNase_III_dom"/>
</dbReference>
<dbReference type="CDD" id="cd00593">
    <property type="entry name" value="RIBOc"/>
    <property type="match status" value="2"/>
</dbReference>
<dbReference type="CDD" id="cd18034">
    <property type="entry name" value="DEXHc_dicer"/>
    <property type="match status" value="1"/>
</dbReference>
<evidence type="ECO:0000256" key="12">
    <source>
        <dbReference type="ARBA" id="ARBA00022884"/>
    </source>
</evidence>
<dbReference type="Gene3D" id="2.170.260.10">
    <property type="entry name" value="paz domain"/>
    <property type="match status" value="1"/>
</dbReference>
<evidence type="ECO:0000256" key="15">
    <source>
        <dbReference type="PROSITE-ProRule" id="PRU00657"/>
    </source>
</evidence>
<dbReference type="GO" id="GO:0005634">
    <property type="term" value="C:nucleus"/>
    <property type="evidence" value="ECO:0007669"/>
    <property type="project" value="TreeGrafter"/>
</dbReference>
<dbReference type="Gene3D" id="1.10.1520.10">
    <property type="entry name" value="Ribonuclease III domain"/>
    <property type="match status" value="2"/>
</dbReference>
<evidence type="ECO:0000256" key="10">
    <source>
        <dbReference type="ARBA" id="ARBA00022840"/>
    </source>
</evidence>
<dbReference type="InterPro" id="IPR036085">
    <property type="entry name" value="PAZ_dom_sf"/>
</dbReference>
<keyword evidence="12 15" id="KW-0694">RNA-binding</keyword>
<dbReference type="PANTHER" id="PTHR14950">
    <property type="entry name" value="DICER-RELATED"/>
    <property type="match status" value="1"/>
</dbReference>
<organism evidence="22">
    <name type="scientific">Oryza glumipatula</name>
    <dbReference type="NCBI Taxonomy" id="40148"/>
    <lineage>
        <taxon>Eukaryota</taxon>
        <taxon>Viridiplantae</taxon>
        <taxon>Streptophyta</taxon>
        <taxon>Embryophyta</taxon>
        <taxon>Tracheophyta</taxon>
        <taxon>Spermatophyta</taxon>
        <taxon>Magnoliopsida</taxon>
        <taxon>Liliopsida</taxon>
        <taxon>Poales</taxon>
        <taxon>Poaceae</taxon>
        <taxon>BOP clade</taxon>
        <taxon>Oryzoideae</taxon>
        <taxon>Oryzeae</taxon>
        <taxon>Oryzinae</taxon>
        <taxon>Oryza</taxon>
    </lineage>
</organism>
<evidence type="ECO:0000259" key="18">
    <source>
        <dbReference type="PROSITE" id="PS50142"/>
    </source>
</evidence>
<keyword evidence="7" id="KW-0255">Endonuclease</keyword>
<dbReference type="InterPro" id="IPR014720">
    <property type="entry name" value="dsRBD_dom"/>
</dbReference>
<feature type="region of interest" description="Disordered" evidence="16">
    <location>
        <begin position="1"/>
        <end position="31"/>
    </location>
</feature>
<dbReference type="SUPFAM" id="SSF101690">
    <property type="entry name" value="PAZ domain"/>
    <property type="match status" value="1"/>
</dbReference>
<keyword evidence="8" id="KW-0378">Hydrolase</keyword>
<evidence type="ECO:0000259" key="19">
    <source>
        <dbReference type="PROSITE" id="PS50821"/>
    </source>
</evidence>
<evidence type="ECO:0000259" key="20">
    <source>
        <dbReference type="PROSITE" id="PS51192"/>
    </source>
</evidence>
<dbReference type="PROSITE" id="PS51327">
    <property type="entry name" value="DICER_DSRBF"/>
    <property type="match status" value="1"/>
</dbReference>
<comment type="cofactor">
    <cofactor evidence="2">
        <name>Mg(2+)</name>
        <dbReference type="ChEBI" id="CHEBI:18420"/>
    </cofactor>
</comment>
<feature type="domain" description="Helicase ATP-binding" evidence="20">
    <location>
        <begin position="41"/>
        <end position="222"/>
    </location>
</feature>
<sequence length="1239" mass="139364">MGGPLTAAGGRGDRGAKAVEPLRPPPPPDPKTMARWYQLEALERAVRGNTLAFLETGSGKTLIAVMLLRAYAHRVRRPDSRRFAVFLVPTVVLVGQQARVVEQHTDLVVKQFCGEMGVDFWDAATWRSQLEDGEVLVMTPQILLDNLRHSFFRLQDIALLIFDECHHARGNTPYACIFKEFYHPQLNSSASDPLPRIFGMSASLIYSKDLNQHNYSKQISEIENLMNSKVYTVDSESALSEYIPFASTKIVHFDDSNISSELHANILSCLNRLTKKHIEALDRKLHGSSLENAKQRISKLHRTFVYCLYNLGVWLAAKAAEVQSYEENSLSFWGETLDKNVEGFIRNYSEEVHRELSCFSKNGHIGEKFPADSQDGILTPKVHCLIRTLLQYRGDVEAHTNAKKFLASGQIMREESLRLGSISCQPLENTLCEDTYYRVESTRAIVTLNSSVPLIHFFCSKLPSDEYFKPLPRFDIDKASGTCTLHLPKSSPVQTVNVEGEGSILKETVCLKACQELHVIGALTDSLLPELDVPCDEEPDIVVENKIEQPSYFPEEFVDNWRSFSRLGIYYCYKISLEGCPKTASPTDILLALKCDLGSDFTSSSFKLPGGQDNASVTMKYVGIIHLNQEQVIIARRFQTTILSFLIGDDHLEVSNGIKYFHEMQTKDGPFCRCILKNSIVCTPHNNIFYVISGFLDLDANSRLPQHDGTVVTYKDYFKTRHGLTLTFENQPLLAGSKHVKVRNFLHNCYSKKEKEPGDRYSVELPPELCRIIMSPVSANNLHIFSYVPSIMFRIQCMLLSVKLKVQLGPTVQQFDVPILEALTTKKCQEEFSQESLETLGDSFLKYVTTRHLFSEYRLQHEGILTKMKKNLISNAALCQLACSSNLVGYIHAEEFNPRDWIIPCLDYDERGNKKISFLAPNGMYSQRKMSIKSKRIADSVEALIGAYLSTAGEKAAFLLMKSLGMNIEFHTEIPVERKISMKAEEFINVRSLEGMLGYKFNDSLLLLEALTHGSYQTSGPTSCYQRLEFLGDAILDHLFTEYYYSKYPDCTPELLTDLRSASVNNNCYAHAAVKSGLNKHILHSSSELHRKMSYYLEKFGQSFTGPSYGWEAGIGLPKVLGDVIESIAGAIYLDSKCDKEVVWRSMKRLLEPLATPETIEPDPVKGLQEFCDRRSFKITYEKNHVDGVSSVIARVKAGEITYSATKSGPCKLVAKKLASKAVLKDLIAGHKDTEAAAV</sequence>
<keyword evidence="6" id="KW-0547">Nucleotide-binding</keyword>
<feature type="domain" description="RNase III" evidence="18">
    <location>
        <begin position="990"/>
        <end position="1137"/>
    </location>
</feature>